<dbReference type="InterPro" id="IPR029058">
    <property type="entry name" value="AB_hydrolase_fold"/>
</dbReference>
<evidence type="ECO:0000313" key="7">
    <source>
        <dbReference type="EMBL" id="TQL35184.1"/>
    </source>
</evidence>
<dbReference type="Pfam" id="PF03403">
    <property type="entry name" value="PAF-AH_p_II"/>
    <property type="match status" value="1"/>
</dbReference>
<dbReference type="GO" id="GO:0016042">
    <property type="term" value="P:lipid catabolic process"/>
    <property type="evidence" value="ECO:0007669"/>
    <property type="project" value="UniProtKB-KW"/>
</dbReference>
<dbReference type="SUPFAM" id="SSF53474">
    <property type="entry name" value="alpha/beta-Hydrolases"/>
    <property type="match status" value="1"/>
</dbReference>
<evidence type="ECO:0000256" key="1">
    <source>
        <dbReference type="ARBA" id="ARBA00022801"/>
    </source>
</evidence>
<reference evidence="6 9" key="2">
    <citation type="submission" date="2021-03" db="EMBL/GenBank/DDBJ databases">
        <title>Whole genome shotgun sequence of Salinispora arenicola NBRC 105043.</title>
        <authorList>
            <person name="Komaki H."/>
            <person name="Tamura T."/>
        </authorList>
    </citation>
    <scope>NUCLEOTIDE SEQUENCE [LARGE SCALE GENOMIC DNA]</scope>
    <source>
        <strain evidence="6 9">NBRC 105043</strain>
    </source>
</reference>
<dbReference type="PANTHER" id="PTHR10272">
    <property type="entry name" value="PLATELET-ACTIVATING FACTOR ACETYLHYDROLASE"/>
    <property type="match status" value="1"/>
</dbReference>
<evidence type="ECO:0000313" key="8">
    <source>
        <dbReference type="Proteomes" id="UP000315983"/>
    </source>
</evidence>
<keyword evidence="3" id="KW-0443">Lipid metabolism</keyword>
<evidence type="ECO:0000256" key="4">
    <source>
        <dbReference type="SAM" id="Phobius"/>
    </source>
</evidence>
<feature type="transmembrane region" description="Helical" evidence="4">
    <location>
        <begin position="78"/>
        <end position="99"/>
    </location>
</feature>
<keyword evidence="9" id="KW-1185">Reference proteome</keyword>
<evidence type="ECO:0000256" key="5">
    <source>
        <dbReference type="SAM" id="SignalP"/>
    </source>
</evidence>
<keyword evidence="2" id="KW-0442">Lipid degradation</keyword>
<dbReference type="Gene3D" id="3.40.50.1820">
    <property type="entry name" value="alpha/beta hydrolase"/>
    <property type="match status" value="1"/>
</dbReference>
<dbReference type="Proteomes" id="UP000315983">
    <property type="component" value="Unassembled WGS sequence"/>
</dbReference>
<dbReference type="EMBL" id="BOQM01000023">
    <property type="protein sequence ID" value="GIM86393.1"/>
    <property type="molecule type" value="Genomic_DNA"/>
</dbReference>
<feature type="signal peptide" evidence="5">
    <location>
        <begin position="1"/>
        <end position="23"/>
    </location>
</feature>
<feature type="chain" id="PRO_5039472950" evidence="5">
    <location>
        <begin position="24"/>
        <end position="453"/>
    </location>
</feature>
<name>A0A542XH77_SALAC</name>
<keyword evidence="4" id="KW-1133">Transmembrane helix</keyword>
<evidence type="ECO:0000256" key="2">
    <source>
        <dbReference type="ARBA" id="ARBA00022963"/>
    </source>
</evidence>
<evidence type="ECO:0000313" key="6">
    <source>
        <dbReference type="EMBL" id="GIM86393.1"/>
    </source>
</evidence>
<dbReference type="Proteomes" id="UP000677457">
    <property type="component" value="Unassembled WGS sequence"/>
</dbReference>
<dbReference type="GeneID" id="93769576"/>
<dbReference type="PANTHER" id="PTHR10272:SF0">
    <property type="entry name" value="PLATELET-ACTIVATING FACTOR ACETYLHYDROLASE"/>
    <property type="match status" value="1"/>
</dbReference>
<keyword evidence="4" id="KW-0812">Transmembrane</keyword>
<accession>A0A542XH77</accession>
<evidence type="ECO:0000313" key="9">
    <source>
        <dbReference type="Proteomes" id="UP000677457"/>
    </source>
</evidence>
<comment type="caution">
    <text evidence="7">The sequence shown here is derived from an EMBL/GenBank/DDBJ whole genome shotgun (WGS) entry which is preliminary data.</text>
</comment>
<dbReference type="AlphaFoldDB" id="A0A542XH77"/>
<sequence>MWTTIERAILTTASLTAAMTLIAAPTSVTVPTIVAATALSIVRLVNNSARWQMVPAYLAVTWLCVAVATTLPAGMRIIGGVVALLLLTMAAALVIGLPIPNLPQPDGPFGVGKITTTEERDVTTASRMGRRRLFITVWYPAETNPVQRHPEGEALWSEFREAPGIPPVLRRLTGYLKQVRTHAIRDAHASQYATTAPVVLYQPGLVSITAENSLLMESLASHGYVVVGIRHIDQRAELDEADAAVDSGTAKRTQEINRELRGQLTRHKRARISAELYRLSTSTAAVVARRTEDSQHVLNRLPTILAIIPGHPTGELGSGRPIAAMGLSLGGAVASELSKIDDRCTAVINIDGGLYGERLHDSFNVPYLMIYSELNAGSNDLARDTAQAEFHEVTAPGAKHLDFHDATVVLPILKWSGQLGNMSGIRVARWKNGQIRHFLDRTVRCATPDTTAG</sequence>
<keyword evidence="5" id="KW-0732">Signal</keyword>
<organism evidence="7 8">
    <name type="scientific">Salinispora arenicola</name>
    <dbReference type="NCBI Taxonomy" id="168697"/>
    <lineage>
        <taxon>Bacteria</taxon>
        <taxon>Bacillati</taxon>
        <taxon>Actinomycetota</taxon>
        <taxon>Actinomycetes</taxon>
        <taxon>Micromonosporales</taxon>
        <taxon>Micromonosporaceae</taxon>
        <taxon>Salinispora</taxon>
    </lineage>
</organism>
<feature type="transmembrane region" description="Helical" evidence="4">
    <location>
        <begin position="52"/>
        <end position="71"/>
    </location>
</feature>
<keyword evidence="1 7" id="KW-0378">Hydrolase</keyword>
<dbReference type="RefSeq" id="WP_016811267.1">
    <property type="nucleotide sequence ID" value="NZ_BOQM01000023.1"/>
</dbReference>
<reference evidence="7 8" key="1">
    <citation type="submission" date="2019-06" db="EMBL/GenBank/DDBJ databases">
        <title>Sequencing the genomes of 1000 actinobacteria strains.</title>
        <authorList>
            <person name="Klenk H.-P."/>
        </authorList>
    </citation>
    <scope>NUCLEOTIDE SEQUENCE [LARGE SCALE GENOMIC DNA]</scope>
    <source>
        <strain evidence="7 8">DSM 44819</strain>
    </source>
</reference>
<gene>
    <name evidence="7" type="ORF">FB564_0209</name>
    <name evidence="6" type="ORF">Sar04_31290</name>
</gene>
<evidence type="ECO:0000256" key="3">
    <source>
        <dbReference type="ARBA" id="ARBA00023098"/>
    </source>
</evidence>
<dbReference type="GO" id="GO:0003847">
    <property type="term" value="F:1-alkyl-2-acetylglycerophosphocholine esterase activity"/>
    <property type="evidence" value="ECO:0007669"/>
    <property type="project" value="TreeGrafter"/>
</dbReference>
<dbReference type="EMBL" id="VFOL01000001">
    <property type="protein sequence ID" value="TQL35184.1"/>
    <property type="molecule type" value="Genomic_DNA"/>
</dbReference>
<protein>
    <submittedName>
        <fullName evidence="6">Carboxylic ester hydrolase</fullName>
    </submittedName>
    <submittedName>
        <fullName evidence="7">Platelet-activating factor acetylhydrolase isoform II</fullName>
    </submittedName>
</protein>
<keyword evidence="4" id="KW-0472">Membrane</keyword>
<proteinExistence type="predicted"/>